<dbReference type="PANTHER" id="PTHR48082">
    <property type="entry name" value="ATP SYNTHASE SUBUNIT ALPHA, MITOCHONDRIAL"/>
    <property type="match status" value="1"/>
</dbReference>
<feature type="domain" description="PLAT" evidence="14">
    <location>
        <begin position="134"/>
        <end position="250"/>
    </location>
</feature>
<accession>A0AAQ4S1W7</accession>
<dbReference type="SUPFAM" id="SSF49723">
    <property type="entry name" value="Lipase/lipooxygenase domain (PLAT/LH2 domain)"/>
    <property type="match status" value="2"/>
</dbReference>
<evidence type="ECO:0000256" key="9">
    <source>
        <dbReference type="ARBA" id="ARBA00023196"/>
    </source>
</evidence>
<comment type="caution">
    <text evidence="13">Lacks conserved residue(s) required for the propagation of feature annotation.</text>
</comment>
<dbReference type="SMART" id="SM00308">
    <property type="entry name" value="LH2"/>
    <property type="match status" value="2"/>
</dbReference>
<dbReference type="InterPro" id="IPR033732">
    <property type="entry name" value="ATP_synth_F1_a_nt-bd_dom"/>
</dbReference>
<keyword evidence="6" id="KW-0067">ATP-binding</keyword>
<dbReference type="InterPro" id="IPR027417">
    <property type="entry name" value="P-loop_NTPase"/>
</dbReference>
<dbReference type="CDD" id="cd01756">
    <property type="entry name" value="PLAT_repeat"/>
    <property type="match status" value="2"/>
</dbReference>
<dbReference type="PROSITE" id="PS50095">
    <property type="entry name" value="PLAT"/>
    <property type="match status" value="2"/>
</dbReference>
<sequence length="843" mass="92257">MDPMVIPKYNKYIVSVFTADVKGSGTDADVFINIFGEFGNTGERRLNNDKNNFEKDTEDKFTIEAPNLGKVRKISIGHNNKGSSAGWFVDKAVVDDMGNKLVYEFPIGRWFAFDEDDGKIQRDILVGASQPTGIVYNVRIVTGNVRGAGTNSKIHIVMHGSKGLKNSGQVFLEGGQFERGLTDIFNVEIAALLSPLSRVTIGHDNDGVSAGWYCDKVVVFCPFTGIEQTFPCCKWLDEKEGDGLIERELYEMVSLRQKRQKKHPWSFWIWTSDIPGAGSQPLVVEDRSSATKMLTVRVAAALARTLPRRAGFVSKALPVACVGVNHLHTHRPWLQKTGTAEVSSILEEKILGADTSADLEETGRVLSIGDGIARVYGLRNVQAEEMVEFSSGLKGMSLNLEPDNVGVVVFGNDKLIKEGDIVKRTGAIVDVPVGLELLGRVVDALGNAIDGKGPLGSSIRRRVGLKAPGIIPRISVREPMQTGIKAVDSLVPIGRGQRELIIGDRQTGKTAIAIDTIINQKRFNEGTDEKKKLYCIYVAIGQKRSTVAQLVKRLTDADAMKYTIVVSATASDAAPLQYLAPYSGCSMGEYFRDNGKHALIIYDDLSKQAVAYRQMSLLLRRPPGREAYPGDVFYLHSRLLERAAKMNDNFGGGSLTALPVIETQAGDVSAYIPTNVISITDGQIFLETELFYKGIRPAINVGLSVSRVGSAAQTKAMKQVAGTMKLELAQYREVAAFAQFGSDLDAATQQLLSRGVRLTELLKQGQYCPMAIEEQVTVIYAGVRGHLDKMEPSKITRFEKAFLQHVIGQHQDLLNAIRVDGMISEASDTKLKAIVLSFLSSFE</sequence>
<dbReference type="InterPro" id="IPR038376">
    <property type="entry name" value="ATP_synth_asu_C_sf"/>
</dbReference>
<dbReference type="InterPro" id="IPR001024">
    <property type="entry name" value="PLAT/LH2_dom"/>
</dbReference>
<dbReference type="GeneTree" id="ENSGT00390000018830"/>
<keyword evidence="16" id="KW-1185">Reference proteome</keyword>
<dbReference type="Gene3D" id="2.60.60.20">
    <property type="entry name" value="PLAT/LH2 domain"/>
    <property type="match status" value="1"/>
</dbReference>
<evidence type="ECO:0000256" key="6">
    <source>
        <dbReference type="ARBA" id="ARBA00022840"/>
    </source>
</evidence>
<dbReference type="Gene3D" id="3.40.50.300">
    <property type="entry name" value="P-loop containing nucleotide triphosphate hydrolases"/>
    <property type="match status" value="1"/>
</dbReference>
<evidence type="ECO:0000256" key="8">
    <source>
        <dbReference type="ARBA" id="ARBA00023136"/>
    </source>
</evidence>
<dbReference type="GO" id="GO:0005743">
    <property type="term" value="C:mitochondrial inner membrane"/>
    <property type="evidence" value="ECO:0007669"/>
    <property type="project" value="UniProtKB-SubCell"/>
</dbReference>
<dbReference type="SUPFAM" id="SSF52540">
    <property type="entry name" value="P-loop containing nucleoside triphosphate hydrolases"/>
    <property type="match status" value="1"/>
</dbReference>
<feature type="domain" description="PLAT" evidence="14">
    <location>
        <begin position="10"/>
        <end position="125"/>
    </location>
</feature>
<evidence type="ECO:0000313" key="16">
    <source>
        <dbReference type="Proteomes" id="UP000007635"/>
    </source>
</evidence>
<dbReference type="SUPFAM" id="SSF47917">
    <property type="entry name" value="C-terminal domain of alpha and beta subunits of F1 ATP synthase"/>
    <property type="match status" value="1"/>
</dbReference>
<dbReference type="Gene3D" id="2.40.30.20">
    <property type="match status" value="1"/>
</dbReference>
<dbReference type="PANTHER" id="PTHR48082:SF2">
    <property type="entry name" value="ATP SYNTHASE SUBUNIT ALPHA, MITOCHONDRIAL"/>
    <property type="match status" value="1"/>
</dbReference>
<dbReference type="FunFam" id="2.40.30.20:FF:000001">
    <property type="entry name" value="ATP synthase subunit alpha"/>
    <property type="match status" value="1"/>
</dbReference>
<evidence type="ECO:0000256" key="2">
    <source>
        <dbReference type="ARBA" id="ARBA00008936"/>
    </source>
</evidence>
<dbReference type="InterPro" id="IPR004100">
    <property type="entry name" value="ATPase_F1/V1/A1_a/bsu_N"/>
</dbReference>
<evidence type="ECO:0000256" key="10">
    <source>
        <dbReference type="ARBA" id="ARBA00023310"/>
    </source>
</evidence>
<evidence type="ECO:0000256" key="12">
    <source>
        <dbReference type="ARBA" id="ARBA00069519"/>
    </source>
</evidence>
<organism evidence="15 16">
    <name type="scientific">Gasterosteus aculeatus aculeatus</name>
    <name type="common">three-spined stickleback</name>
    <dbReference type="NCBI Taxonomy" id="481459"/>
    <lineage>
        <taxon>Eukaryota</taxon>
        <taxon>Metazoa</taxon>
        <taxon>Chordata</taxon>
        <taxon>Craniata</taxon>
        <taxon>Vertebrata</taxon>
        <taxon>Euteleostomi</taxon>
        <taxon>Actinopterygii</taxon>
        <taxon>Neopterygii</taxon>
        <taxon>Teleostei</taxon>
        <taxon>Neoteleostei</taxon>
        <taxon>Acanthomorphata</taxon>
        <taxon>Eupercaria</taxon>
        <taxon>Perciformes</taxon>
        <taxon>Cottioidei</taxon>
        <taxon>Gasterosteales</taxon>
        <taxon>Gasterosteidae</taxon>
        <taxon>Gasterosteus</taxon>
    </lineage>
</organism>
<dbReference type="HAMAP" id="MF_01346">
    <property type="entry name" value="ATP_synth_alpha_bact"/>
    <property type="match status" value="1"/>
</dbReference>
<dbReference type="InterPro" id="IPR036392">
    <property type="entry name" value="PLAT/LH2_dom_sf"/>
</dbReference>
<dbReference type="Pfam" id="PF01477">
    <property type="entry name" value="PLAT"/>
    <property type="match status" value="2"/>
</dbReference>
<dbReference type="CDD" id="cd18116">
    <property type="entry name" value="ATP-synt_F1_alpha_N"/>
    <property type="match status" value="1"/>
</dbReference>
<evidence type="ECO:0000256" key="5">
    <source>
        <dbReference type="ARBA" id="ARBA00022781"/>
    </source>
</evidence>
<dbReference type="PROSITE" id="PS00152">
    <property type="entry name" value="ATPASE_ALPHA_BETA"/>
    <property type="match status" value="1"/>
</dbReference>
<evidence type="ECO:0000259" key="14">
    <source>
        <dbReference type="PROSITE" id="PS50095"/>
    </source>
</evidence>
<dbReference type="Gene3D" id="1.20.150.20">
    <property type="entry name" value="ATP synthase alpha/beta chain, C-terminal domain"/>
    <property type="match status" value="1"/>
</dbReference>
<dbReference type="NCBIfam" id="NF009884">
    <property type="entry name" value="PRK13343.1"/>
    <property type="match status" value="1"/>
</dbReference>
<dbReference type="CDD" id="cd01132">
    <property type="entry name" value="F1-ATPase_alpha_CD"/>
    <property type="match status" value="1"/>
</dbReference>
<dbReference type="FunFam" id="3.40.50.300:FF:002432">
    <property type="entry name" value="ATP synthase subunit alpha, mitochondrial"/>
    <property type="match status" value="1"/>
</dbReference>
<protein>
    <recommendedName>
        <fullName evidence="12">ATP synthase F(1) complex subunit alpha, mitochondrial</fullName>
    </recommendedName>
    <alternativeName>
        <fullName evidence="11">ATP synthase F1 subunit alpha</fullName>
    </alternativeName>
</protein>
<reference evidence="15 16" key="1">
    <citation type="journal article" date="2021" name="G3 (Bethesda)">
        <title>Improved contiguity of the threespine stickleback genome using long-read sequencing.</title>
        <authorList>
            <person name="Nath S."/>
            <person name="Shaw D.E."/>
            <person name="White M.A."/>
        </authorList>
    </citation>
    <scope>NUCLEOTIDE SEQUENCE [LARGE SCALE GENOMIC DNA]</scope>
    <source>
        <strain evidence="15 16">Lake Benthic</strain>
    </source>
</reference>
<dbReference type="InterPro" id="IPR000194">
    <property type="entry name" value="ATPase_F1/V1/A1_a/bsu_nucl-bd"/>
</dbReference>
<evidence type="ECO:0000256" key="7">
    <source>
        <dbReference type="ARBA" id="ARBA00023065"/>
    </source>
</evidence>
<dbReference type="InterPro" id="IPR036121">
    <property type="entry name" value="ATPase_F1/V1/A1_a/bsu_N_sf"/>
</dbReference>
<dbReference type="SUPFAM" id="SSF50615">
    <property type="entry name" value="N-terminal domain of alpha and beta subunits of F1 ATP synthase"/>
    <property type="match status" value="1"/>
</dbReference>
<dbReference type="Pfam" id="PF00306">
    <property type="entry name" value="ATP-synt_ab_C"/>
    <property type="match status" value="1"/>
</dbReference>
<keyword evidence="10" id="KW-0066">ATP synthesis</keyword>
<reference evidence="15" key="2">
    <citation type="submission" date="2025-08" db="UniProtKB">
        <authorList>
            <consortium name="Ensembl"/>
        </authorList>
    </citation>
    <scope>IDENTIFICATION</scope>
</reference>
<evidence type="ECO:0000256" key="13">
    <source>
        <dbReference type="PROSITE-ProRule" id="PRU00152"/>
    </source>
</evidence>
<keyword evidence="5" id="KW-0375">Hydrogen ion transport</keyword>
<dbReference type="Gene3D" id="2.40.180.10">
    <property type="entry name" value="Catalase core domain"/>
    <property type="match status" value="1"/>
</dbReference>
<dbReference type="Proteomes" id="UP000007635">
    <property type="component" value="Chromosome XIII"/>
</dbReference>
<keyword evidence="7" id="KW-0406">Ion transport</keyword>
<name>A0AAQ4S1W7_GASAC</name>
<keyword evidence="9" id="KW-0139">CF(1)</keyword>
<reference evidence="15" key="3">
    <citation type="submission" date="2025-09" db="UniProtKB">
        <authorList>
            <consortium name="Ensembl"/>
        </authorList>
    </citation>
    <scope>IDENTIFICATION</scope>
</reference>
<dbReference type="GO" id="GO:0005524">
    <property type="term" value="F:ATP binding"/>
    <property type="evidence" value="ECO:0007669"/>
    <property type="project" value="UniProtKB-KW"/>
</dbReference>
<dbReference type="CDD" id="cd18113">
    <property type="entry name" value="ATP-synt_F1_alpha_C"/>
    <property type="match status" value="1"/>
</dbReference>
<dbReference type="FunFam" id="1.20.150.20:FF:000001">
    <property type="entry name" value="ATP synthase subunit alpha"/>
    <property type="match status" value="1"/>
</dbReference>
<dbReference type="GO" id="GO:0043531">
    <property type="term" value="F:ADP binding"/>
    <property type="evidence" value="ECO:0007669"/>
    <property type="project" value="TreeGrafter"/>
</dbReference>
<evidence type="ECO:0000256" key="11">
    <source>
        <dbReference type="ARBA" id="ARBA00031240"/>
    </source>
</evidence>
<dbReference type="NCBIfam" id="TIGR00962">
    <property type="entry name" value="atpA"/>
    <property type="match status" value="1"/>
</dbReference>
<dbReference type="GO" id="GO:0045259">
    <property type="term" value="C:proton-transporting ATP synthase complex"/>
    <property type="evidence" value="ECO:0007669"/>
    <property type="project" value="UniProtKB-KW"/>
</dbReference>
<dbReference type="InterPro" id="IPR020003">
    <property type="entry name" value="ATPase_a/bsu_AS"/>
</dbReference>
<dbReference type="Pfam" id="PF00006">
    <property type="entry name" value="ATP-synt_ab"/>
    <property type="match status" value="1"/>
</dbReference>
<dbReference type="InterPro" id="IPR005294">
    <property type="entry name" value="ATP_synth_F1_asu"/>
</dbReference>
<comment type="similarity">
    <text evidence="2">Belongs to the ATPase alpha/beta chains family.</text>
</comment>
<dbReference type="AlphaFoldDB" id="A0AAQ4S1W7"/>
<evidence type="ECO:0000313" key="15">
    <source>
        <dbReference type="Ensembl" id="ENSGACP00000070046.1"/>
    </source>
</evidence>
<dbReference type="Ensembl" id="ENSGACT00000081912.1">
    <property type="protein sequence ID" value="ENSGACP00000070046.1"/>
    <property type="gene ID" value="ENSGACG00000006524.3"/>
</dbReference>
<dbReference type="InterPro" id="IPR023366">
    <property type="entry name" value="ATP_synth_asu-like_sf"/>
</dbReference>
<evidence type="ECO:0000256" key="3">
    <source>
        <dbReference type="ARBA" id="ARBA00022448"/>
    </source>
</evidence>
<dbReference type="GO" id="GO:0046933">
    <property type="term" value="F:proton-transporting ATP synthase activity, rotational mechanism"/>
    <property type="evidence" value="ECO:0007669"/>
    <property type="project" value="InterPro"/>
</dbReference>
<dbReference type="Pfam" id="PF02874">
    <property type="entry name" value="ATP-synt_ab_N"/>
    <property type="match status" value="1"/>
</dbReference>
<evidence type="ECO:0000256" key="4">
    <source>
        <dbReference type="ARBA" id="ARBA00022741"/>
    </source>
</evidence>
<keyword evidence="4" id="KW-0547">Nucleotide-binding</keyword>
<keyword evidence="3" id="KW-0813">Transport</keyword>
<comment type="subcellular location">
    <subcellularLocation>
        <location evidence="1">Mitochondrion inner membrane</location>
        <topology evidence="1">Peripheral membrane protein</topology>
        <orientation evidence="1">Matrix side</orientation>
    </subcellularLocation>
</comment>
<proteinExistence type="inferred from homology"/>
<keyword evidence="8" id="KW-0472">Membrane</keyword>
<dbReference type="InterPro" id="IPR000793">
    <property type="entry name" value="ATP_synth_asu_C"/>
</dbReference>
<evidence type="ECO:0000256" key="1">
    <source>
        <dbReference type="ARBA" id="ARBA00004443"/>
    </source>
</evidence>